<keyword evidence="2" id="KW-0812">Transmembrane</keyword>
<feature type="region of interest" description="Disordered" evidence="1">
    <location>
        <begin position="57"/>
        <end position="86"/>
    </location>
</feature>
<protein>
    <submittedName>
        <fullName evidence="3">Putative secreted protein</fullName>
    </submittedName>
</protein>
<evidence type="ECO:0000256" key="2">
    <source>
        <dbReference type="SAM" id="Phobius"/>
    </source>
</evidence>
<organism evidence="3">
    <name type="scientific">Ixodes ricinus</name>
    <name type="common">Common tick</name>
    <name type="synonym">Acarus ricinus</name>
    <dbReference type="NCBI Taxonomy" id="34613"/>
    <lineage>
        <taxon>Eukaryota</taxon>
        <taxon>Metazoa</taxon>
        <taxon>Ecdysozoa</taxon>
        <taxon>Arthropoda</taxon>
        <taxon>Chelicerata</taxon>
        <taxon>Arachnida</taxon>
        <taxon>Acari</taxon>
        <taxon>Parasitiformes</taxon>
        <taxon>Ixodida</taxon>
        <taxon>Ixodoidea</taxon>
        <taxon>Ixodidae</taxon>
        <taxon>Ixodinae</taxon>
        <taxon>Ixodes</taxon>
    </lineage>
</organism>
<keyword evidence="2" id="KW-0472">Membrane</keyword>
<proteinExistence type="predicted"/>
<accession>A0A6B0UN09</accession>
<sequence length="119" mass="13713">MFRCIIRWTKKATVLTLRTTFAFIQCTFTAFIRYVHISFNPEHTMTAENGSERFSIGKTDQRKNPSEGGLKFEPLSSSWRPRMLPNPPSTRRFAMRRLPGELLFSSNLGSARGTQAFMF</sequence>
<feature type="transmembrane region" description="Helical" evidence="2">
    <location>
        <begin position="12"/>
        <end position="35"/>
    </location>
</feature>
<evidence type="ECO:0000256" key="1">
    <source>
        <dbReference type="SAM" id="MobiDB-lite"/>
    </source>
</evidence>
<dbReference type="AlphaFoldDB" id="A0A6B0UN09"/>
<dbReference type="EMBL" id="GIFC01008962">
    <property type="protein sequence ID" value="MXU91045.1"/>
    <property type="molecule type" value="Transcribed_RNA"/>
</dbReference>
<evidence type="ECO:0000313" key="3">
    <source>
        <dbReference type="EMBL" id="MXU91045.1"/>
    </source>
</evidence>
<name>A0A6B0UN09_IXORI</name>
<reference evidence="3" key="1">
    <citation type="submission" date="2019-12" db="EMBL/GenBank/DDBJ databases">
        <title>An insight into the sialome of adult female Ixodes ricinus ticks feeding for 6 days.</title>
        <authorList>
            <person name="Perner J."/>
            <person name="Ribeiro J.M.C."/>
        </authorList>
    </citation>
    <scope>NUCLEOTIDE SEQUENCE</scope>
    <source>
        <strain evidence="3">Semi-engorged</strain>
        <tissue evidence="3">Salivary glands</tissue>
    </source>
</reference>
<keyword evidence="2" id="KW-1133">Transmembrane helix</keyword>